<dbReference type="InterPro" id="IPR041614">
    <property type="entry name" value="DprA_WH"/>
</dbReference>
<evidence type="ECO:0000259" key="3">
    <source>
        <dbReference type="Pfam" id="PF17782"/>
    </source>
</evidence>
<keyword evidence="5" id="KW-1185">Reference proteome</keyword>
<dbReference type="KEGG" id="afx:JZ786_12065"/>
<dbReference type="PANTHER" id="PTHR43022">
    <property type="entry name" value="PROTEIN SMF"/>
    <property type="match status" value="1"/>
</dbReference>
<dbReference type="SUPFAM" id="SSF46785">
    <property type="entry name" value="Winged helix' DNA-binding domain"/>
    <property type="match status" value="1"/>
</dbReference>
<dbReference type="Pfam" id="PF17782">
    <property type="entry name" value="WHD_DprA"/>
    <property type="match status" value="1"/>
</dbReference>
<protein>
    <submittedName>
        <fullName evidence="4">DNA-processing protein DprA</fullName>
    </submittedName>
</protein>
<sequence>MDLLSERDCIVSLATCPGLEPGTLRRLVAGCGSASRVWYGEPAIWKEVCRLSETTVESLQRWQRNITDGAMAESRLLDRSIRVVVRGDADYPTRLHDLPEPPLAIFVKGKVDDLHSMFDRENVVSIVGTRRASSYGLEATRWIAGTIAARGWHVVSGLALGVDVCAHESALGVQGVTSAVLASGVDLCYPVNHRRTYDAIGAAGCLISEYPPGTPVAKHRFPERNRLIAALASVVIVVQAGEKSGALRTAEIALELGRDIYAVPGPITSVHYRGSNRLLADGAAVLLNPEEFLYNHSDFVPSHSLTPAPPKRWQVLYEALEEPLSAGVLATKLGVPVSHVYAGLLELELEGWIERRPGAVYGRKPQNLHPNSAGC</sequence>
<evidence type="ECO:0000313" key="4">
    <source>
        <dbReference type="EMBL" id="QSO49559.1"/>
    </source>
</evidence>
<evidence type="ECO:0000313" key="5">
    <source>
        <dbReference type="Proteomes" id="UP000663505"/>
    </source>
</evidence>
<dbReference type="Gene3D" id="1.10.10.10">
    <property type="entry name" value="Winged helix-like DNA-binding domain superfamily/Winged helix DNA-binding domain"/>
    <property type="match status" value="1"/>
</dbReference>
<dbReference type="GO" id="GO:0009294">
    <property type="term" value="P:DNA-mediated transformation"/>
    <property type="evidence" value="ECO:0007669"/>
    <property type="project" value="InterPro"/>
</dbReference>
<dbReference type="NCBIfam" id="TIGR00732">
    <property type="entry name" value="dprA"/>
    <property type="match status" value="1"/>
</dbReference>
<dbReference type="RefSeq" id="WP_206658868.1">
    <property type="nucleotide sequence ID" value="NZ_CP071182.1"/>
</dbReference>
<dbReference type="SUPFAM" id="SSF102405">
    <property type="entry name" value="MCP/YpsA-like"/>
    <property type="match status" value="1"/>
</dbReference>
<proteinExistence type="inferred from homology"/>
<dbReference type="InterPro" id="IPR036388">
    <property type="entry name" value="WH-like_DNA-bd_sf"/>
</dbReference>
<dbReference type="InterPro" id="IPR003488">
    <property type="entry name" value="DprA"/>
</dbReference>
<feature type="domain" description="Smf/DprA SLOG" evidence="2">
    <location>
        <begin position="83"/>
        <end position="294"/>
    </location>
</feature>
<evidence type="ECO:0000259" key="2">
    <source>
        <dbReference type="Pfam" id="PF02481"/>
    </source>
</evidence>
<dbReference type="PANTHER" id="PTHR43022:SF1">
    <property type="entry name" value="PROTEIN SMF"/>
    <property type="match status" value="1"/>
</dbReference>
<accession>A0A9X7W3B6</accession>
<organism evidence="4 5">
    <name type="scientific">Alicyclobacillus mengziensis</name>
    <dbReference type="NCBI Taxonomy" id="2931921"/>
    <lineage>
        <taxon>Bacteria</taxon>
        <taxon>Bacillati</taxon>
        <taxon>Bacillota</taxon>
        <taxon>Bacilli</taxon>
        <taxon>Bacillales</taxon>
        <taxon>Alicyclobacillaceae</taxon>
        <taxon>Alicyclobacillus</taxon>
    </lineage>
</organism>
<dbReference type="EMBL" id="CP071182">
    <property type="protein sequence ID" value="QSO49559.1"/>
    <property type="molecule type" value="Genomic_DNA"/>
</dbReference>
<gene>
    <name evidence="4" type="primary">dprA</name>
    <name evidence="4" type="ORF">JZ786_12065</name>
</gene>
<dbReference type="Gene3D" id="3.40.50.450">
    <property type="match status" value="1"/>
</dbReference>
<name>A0A9X7W3B6_9BACL</name>
<dbReference type="Proteomes" id="UP000663505">
    <property type="component" value="Chromosome"/>
</dbReference>
<dbReference type="Pfam" id="PF02481">
    <property type="entry name" value="DNA_processg_A"/>
    <property type="match status" value="1"/>
</dbReference>
<evidence type="ECO:0000256" key="1">
    <source>
        <dbReference type="ARBA" id="ARBA00006525"/>
    </source>
</evidence>
<reference evidence="4 5" key="1">
    <citation type="submission" date="2021-02" db="EMBL/GenBank/DDBJ databases">
        <title>Alicyclobacillus curvatus sp. nov. and Alicyclobacillus mengziensis sp. nov., two acidophilic bacteria isolated from acid mine drainage.</title>
        <authorList>
            <person name="Huang Y."/>
        </authorList>
    </citation>
    <scope>NUCLEOTIDE SEQUENCE [LARGE SCALE GENOMIC DNA]</scope>
    <source>
        <strain evidence="4 5">S30H14</strain>
    </source>
</reference>
<dbReference type="InterPro" id="IPR057666">
    <property type="entry name" value="DrpA_SLOG"/>
</dbReference>
<dbReference type="InterPro" id="IPR036390">
    <property type="entry name" value="WH_DNA-bd_sf"/>
</dbReference>
<comment type="similarity">
    <text evidence="1">Belongs to the DprA/Smf family.</text>
</comment>
<dbReference type="AlphaFoldDB" id="A0A9X7W3B6"/>
<feature type="domain" description="DprA winged helix" evidence="3">
    <location>
        <begin position="314"/>
        <end position="358"/>
    </location>
</feature>